<dbReference type="STRING" id="634498.mru_0064"/>
<gene>
    <name evidence="3" type="ordered locus">mru_0064</name>
</gene>
<protein>
    <submittedName>
        <fullName evidence="3">Adhesin-like protein</fullName>
    </submittedName>
</protein>
<organism evidence="3 4">
    <name type="scientific">Methanobrevibacter ruminantium (strain ATCC 35063 / DSM 1093 / JCM 13430 / OCM 146 / M1)</name>
    <name type="common">Methanobacterium ruminantium</name>
    <dbReference type="NCBI Taxonomy" id="634498"/>
    <lineage>
        <taxon>Archaea</taxon>
        <taxon>Methanobacteriati</taxon>
        <taxon>Methanobacteriota</taxon>
        <taxon>Methanomada group</taxon>
        <taxon>Methanobacteria</taxon>
        <taxon>Methanobacteriales</taxon>
        <taxon>Methanobacteriaceae</taxon>
        <taxon>Methanobrevibacter</taxon>
    </lineage>
</organism>
<feature type="domain" description="Peptidase C1A papain C-terminal" evidence="1">
    <location>
        <begin position="527"/>
        <end position="719"/>
    </location>
</feature>
<dbReference type="PATRIC" id="fig|634498.28.peg.67"/>
<sequence>MEKTMKSKLFILLIIISILISISSVSASELQADASNIDNDYQTNMEFDPICNDESNQNQDLNLKNNNEHILKEENTNPPEIEDETCFTTLYQEINQSDDELNLTHDYIFNKSYDNASLYQMYYGPLISVNKTNFTINGNGHIIDGNEMGAEFDFENNKGEIVINDLTFKNFNQTVLQIYGKLTLNNVNFTESFESLESIIFVSKGVLNVNNCSFYSNRAKNIISGSQSNITVNNSIFSGNGNYERAISANRWQLVIHNSRFENFTFKNGAIIDFKGYYLDLENSSFNNIHSNLSGGAILGKYFPAYIKVANKTQYLPSDPMIIKNCRFENISCLNDGGAIHFDFDSGSQRIAQSLNIIDSNFTNCSSKYGGAISILGGGLNLEKSNLLNNYASFEGGAIYSSWTNINITDSSIKNNKAEKNAGAIYFDKGNLSIKSSDIINNSALEESPTTANAIYAHDVAADFSDSTFDNGGIAVYADFASHSNFTNVNKNDDIFLMDNHNYIVSVETPGIKLNLTNNEIIVDSLPSKFNSQDWGWTTPGKVQGDNDDCWAFATIASIETGLGKSTGVLYNLSQNYVQKLQLKYYEVGDLRNSLTGFITSGLGYALSWYGVLPTDAAYDDRGMIADSDMNVPRIHVQDAMFIYTGENNTIDQLKKAIIKYGAVTVQYWAYREGEEILSEGEDISIMEHNTHFISLVGWDDNFTNDFGGAPGCWITKDSLFGYSNTEYINFADIDYFAIVPLRVAVAYIFENDIDYHVNYQTDLTCLAGFDQNYTIYSNEFTSKYDELIGAVGTYFNESGIKYSFDIFVNDKKVQTQNGTSEYAGFRTIVLNNYIPIKSGDQFKVVFKSNSVPYQAWSRVHYLNGTSLVSADGSTWTDFAPLNKTVCLKVYTLNDTTKLADANDMIIEYGEDSYFSVRAATENNISVGPGEEVTFTINNNTTTVKTNDEGVAKIKISEAPGTYKITSSYNNQSYENNITIISRERTSTRILYQNMSTVAVNSKVDGRIGKYFEVNLTDDEGQPLNNMPVQIGFNGAVYNRTTNATGGVKLQINLGYEGSYTFAIAFLGDNKYAGSFEVAIIKVSKQAPKITAPAKTYKASAKTKTITATFLSDKGHGVKGKKINFVINGKTYTGTTNDKGVASVKVSLNKKGTYTCTAKFAGDGMYKATSTNFKVKII</sequence>
<dbReference type="GO" id="GO:0006508">
    <property type="term" value="P:proteolysis"/>
    <property type="evidence" value="ECO:0007669"/>
    <property type="project" value="InterPro"/>
</dbReference>
<accession>D3E4M0</accession>
<dbReference type="eggNOG" id="arCOG03607">
    <property type="taxonomic scope" value="Archaea"/>
</dbReference>
<evidence type="ECO:0000313" key="4">
    <source>
        <dbReference type="Proteomes" id="UP000008680"/>
    </source>
</evidence>
<dbReference type="SUPFAM" id="SSF51126">
    <property type="entry name" value="Pectin lyase-like"/>
    <property type="match status" value="2"/>
</dbReference>
<dbReference type="eggNOG" id="arCOG02488">
    <property type="taxonomic scope" value="Archaea"/>
</dbReference>
<name>D3E4M0_METRM</name>
<dbReference type="GO" id="GO:0008234">
    <property type="term" value="F:cysteine-type peptidase activity"/>
    <property type="evidence" value="ECO:0007669"/>
    <property type="project" value="InterPro"/>
</dbReference>
<dbReference type="AlphaFoldDB" id="D3E4M0"/>
<dbReference type="SUPFAM" id="SSF49373">
    <property type="entry name" value="Invasin/intimin cell-adhesion fragments"/>
    <property type="match status" value="1"/>
</dbReference>
<dbReference type="PANTHER" id="PTHR11319">
    <property type="entry name" value="G PROTEIN-COUPLED RECEPTOR-RELATED"/>
    <property type="match status" value="1"/>
</dbReference>
<dbReference type="InterPro" id="IPR038765">
    <property type="entry name" value="Papain-like_cys_pep_sf"/>
</dbReference>
<dbReference type="HOGENOM" id="CLU_284099_0_0_2"/>
<dbReference type="KEGG" id="mru:mru_0064"/>
<keyword evidence="4" id="KW-1185">Reference proteome</keyword>
<dbReference type="Gene3D" id="2.60.40.10">
    <property type="entry name" value="Immunoglobulins"/>
    <property type="match status" value="2"/>
</dbReference>
<dbReference type="Pfam" id="PF18560">
    <property type="entry name" value="Lectin_like"/>
    <property type="match status" value="1"/>
</dbReference>
<dbReference type="InterPro" id="IPR013783">
    <property type="entry name" value="Ig-like_fold"/>
</dbReference>
<dbReference type="Gene3D" id="3.90.70.10">
    <property type="entry name" value="Cysteine proteinases"/>
    <property type="match status" value="1"/>
</dbReference>
<feature type="domain" description="Lectin-like" evidence="2">
    <location>
        <begin position="760"/>
        <end position="892"/>
    </location>
</feature>
<evidence type="ECO:0000259" key="1">
    <source>
        <dbReference type="Pfam" id="PF00112"/>
    </source>
</evidence>
<dbReference type="InterPro" id="IPR040528">
    <property type="entry name" value="Lectin-like"/>
</dbReference>
<dbReference type="InterPro" id="IPR000668">
    <property type="entry name" value="Peptidase_C1A_C"/>
</dbReference>
<dbReference type="Pfam" id="PF00112">
    <property type="entry name" value="Peptidase_C1"/>
    <property type="match status" value="1"/>
</dbReference>
<proteinExistence type="predicted"/>
<dbReference type="EMBL" id="CP001719">
    <property type="protein sequence ID" value="ADC45916.1"/>
    <property type="molecule type" value="Genomic_DNA"/>
</dbReference>
<reference evidence="3 4" key="1">
    <citation type="journal article" date="2010" name="PLoS ONE">
        <title>The genome sequence of the rumen methanogen Methanobrevibacter ruminantium reveals new possibilities for controlling ruminant methane emissions.</title>
        <authorList>
            <person name="Leahy S.C."/>
            <person name="Kelly W.J."/>
            <person name="Altermann E."/>
            <person name="Ronimus R.S."/>
            <person name="Yeoman C.J."/>
            <person name="Pacheco D.M."/>
            <person name="Li D."/>
            <person name="Kong Z."/>
            <person name="McTavish S."/>
            <person name="Sang C."/>
            <person name="Lambie S.C."/>
            <person name="Janssen P.H."/>
            <person name="Dey D."/>
            <person name="Attwood G.T."/>
        </authorList>
    </citation>
    <scope>NUCLEOTIDE SEQUENCE [LARGE SCALE GENOMIC DNA]</scope>
    <source>
        <strain evidence="4">ATCC 35063 / DSM 1093 / JCM 13430 / OCM 146 / M1</strain>
    </source>
</reference>
<evidence type="ECO:0000259" key="2">
    <source>
        <dbReference type="Pfam" id="PF18560"/>
    </source>
</evidence>
<dbReference type="Proteomes" id="UP000008680">
    <property type="component" value="Chromosome"/>
</dbReference>
<dbReference type="InterPro" id="IPR008964">
    <property type="entry name" value="Invasin/intimin_cell_adhesion"/>
</dbReference>
<dbReference type="SUPFAM" id="SSF54001">
    <property type="entry name" value="Cysteine proteinases"/>
    <property type="match status" value="1"/>
</dbReference>
<evidence type="ECO:0000313" key="3">
    <source>
        <dbReference type="EMBL" id="ADC45916.1"/>
    </source>
</evidence>
<dbReference type="PANTHER" id="PTHR11319:SF35">
    <property type="entry name" value="OUTER MEMBRANE PROTEIN PMPC-RELATED"/>
    <property type="match status" value="1"/>
</dbReference>
<dbReference type="eggNOG" id="arCOG02555">
    <property type="taxonomic scope" value="Archaea"/>
</dbReference>
<dbReference type="InterPro" id="IPR011050">
    <property type="entry name" value="Pectin_lyase_fold/virulence"/>
</dbReference>